<name>W2CD55_9BACT</name>
<dbReference type="EMBL" id="AYYC01000568">
    <property type="protein sequence ID" value="ETK05139.1"/>
    <property type="molecule type" value="Genomic_DNA"/>
</dbReference>
<dbReference type="Proteomes" id="UP000018872">
    <property type="component" value="Unassembled WGS sequence"/>
</dbReference>
<organism evidence="1 2">
    <name type="scientific">Tannerella sp. oral taxon BU063 isolate Cell 5</name>
    <dbReference type="NCBI Taxonomy" id="1410950"/>
    <lineage>
        <taxon>Bacteria</taxon>
        <taxon>Pseudomonadati</taxon>
        <taxon>Bacteroidota</taxon>
        <taxon>Bacteroidia</taxon>
        <taxon>Bacteroidales</taxon>
        <taxon>Tannerellaceae</taxon>
        <taxon>Tannerella</taxon>
    </lineage>
</organism>
<sequence length="61" mass="6936">MIAAPMLRQPFPHCFANDSTSALALCRITAIERSSPYTQFAGKILYKVSDLERILEENYKD</sequence>
<dbReference type="PATRIC" id="fig|1410950.3.peg.578"/>
<evidence type="ECO:0000313" key="2">
    <source>
        <dbReference type="Proteomes" id="UP000018872"/>
    </source>
</evidence>
<accession>W2CD55</accession>
<reference evidence="1 2" key="1">
    <citation type="submission" date="2013-11" db="EMBL/GenBank/DDBJ databases">
        <title>Single cell genomics of uncultured Tannerella BU063 (oral taxon 286).</title>
        <authorList>
            <person name="Beall C.J."/>
            <person name="Campbell A.G."/>
            <person name="Griffen A.L."/>
            <person name="Podar M."/>
            <person name="Leys E.J."/>
        </authorList>
    </citation>
    <scope>NUCLEOTIDE SEQUENCE [LARGE SCALE GENOMIC DNA]</scope>
    <source>
        <strain evidence="1">Cell 5</strain>
    </source>
</reference>
<protein>
    <submittedName>
        <fullName evidence="1">Uncharacterized protein</fullName>
    </submittedName>
</protein>
<dbReference type="AlphaFoldDB" id="W2CD55"/>
<comment type="caution">
    <text evidence="1">The sequence shown here is derived from an EMBL/GenBank/DDBJ whole genome shotgun (WGS) entry which is preliminary data.</text>
</comment>
<gene>
    <name evidence="1" type="ORF">T229_05065</name>
</gene>
<proteinExistence type="predicted"/>
<evidence type="ECO:0000313" key="1">
    <source>
        <dbReference type="EMBL" id="ETK05139.1"/>
    </source>
</evidence>